<accession>A0A855X205</accession>
<dbReference type="InterPro" id="IPR001492">
    <property type="entry name" value="Flagellin"/>
</dbReference>
<dbReference type="Pfam" id="PF00700">
    <property type="entry name" value="Flagellin_C"/>
    <property type="match status" value="1"/>
</dbReference>
<dbReference type="PANTHER" id="PTHR42792:SF2">
    <property type="entry name" value="FLAGELLIN"/>
    <property type="match status" value="1"/>
</dbReference>
<dbReference type="AlphaFoldDB" id="A0A855X205"/>
<evidence type="ECO:0000256" key="1">
    <source>
        <dbReference type="ARBA" id="ARBA00004365"/>
    </source>
</evidence>
<evidence type="ECO:0000256" key="3">
    <source>
        <dbReference type="ARBA" id="ARBA00023143"/>
    </source>
</evidence>
<dbReference type="Gene3D" id="1.20.1330.10">
    <property type="entry name" value="f41 fragment of flagellin, N-terminal domain"/>
    <property type="match status" value="1"/>
</dbReference>
<proteinExistence type="inferred from homology"/>
<dbReference type="Gene3D" id="6.10.10.10">
    <property type="entry name" value="Flagellar export chaperone, C-terminal domain"/>
    <property type="match status" value="1"/>
</dbReference>
<sequence>MTVNTALNGINVGNLLLDAKAAKYDVRLDGSPATSVSAGVNTTIFNADRSQSVIINYALTSQGGTETINDTDQSLVFQIGANVGQTTAIGLRNMSASSLGKNIAGSMWSSLAQIDVTTVQGAQDAQTVIDASINEVSTTRGSLGSFQKNTLESNLRNLRIASQNLTASESQIRDTDMAEEMSEFTKNQILVQAGTAMLAQANQMPQTVLQLFQ</sequence>
<keyword evidence="5" id="KW-0282">Flagellum</keyword>
<evidence type="ECO:0000313" key="5">
    <source>
        <dbReference type="EMBL" id="PWB68131.1"/>
    </source>
</evidence>
<evidence type="ECO:0000256" key="2">
    <source>
        <dbReference type="ARBA" id="ARBA00005709"/>
    </source>
</evidence>
<evidence type="ECO:0000313" key="6">
    <source>
        <dbReference type="Proteomes" id="UP000250918"/>
    </source>
</evidence>
<keyword evidence="5" id="KW-0969">Cilium</keyword>
<dbReference type="InterPro" id="IPR046358">
    <property type="entry name" value="Flagellin_C"/>
</dbReference>
<dbReference type="EMBL" id="PQAP01000215">
    <property type="protein sequence ID" value="PWB68131.1"/>
    <property type="molecule type" value="Genomic_DNA"/>
</dbReference>
<protein>
    <submittedName>
        <fullName evidence="5">Flagellin</fullName>
    </submittedName>
</protein>
<comment type="caution">
    <text evidence="5">The sequence shown here is derived from an EMBL/GenBank/DDBJ whole genome shotgun (WGS) entry which is preliminary data.</text>
</comment>
<keyword evidence="5" id="KW-0966">Cell projection</keyword>
<dbReference type="PANTHER" id="PTHR42792">
    <property type="entry name" value="FLAGELLIN"/>
    <property type="match status" value="1"/>
</dbReference>
<comment type="subcellular location">
    <subcellularLocation>
        <location evidence="1">Bacterial flagellum</location>
    </subcellularLocation>
</comment>
<reference evidence="5 6" key="1">
    <citation type="journal article" date="2018" name="ISME J.">
        <title>A methanotrophic archaeon couples anaerobic oxidation of methane to Fe(III) reduction.</title>
        <authorList>
            <person name="Cai C."/>
            <person name="Leu A.O."/>
            <person name="Xie G.J."/>
            <person name="Guo J."/>
            <person name="Feng Y."/>
            <person name="Zhao J.X."/>
            <person name="Tyson G.W."/>
            <person name="Yuan Z."/>
            <person name="Hu S."/>
        </authorList>
    </citation>
    <scope>NUCLEOTIDE SEQUENCE [LARGE SCALE GENOMIC DNA]</scope>
    <source>
        <strain evidence="5">FeB_12</strain>
    </source>
</reference>
<dbReference type="SUPFAM" id="SSF64518">
    <property type="entry name" value="Phase 1 flagellin"/>
    <property type="match status" value="1"/>
</dbReference>
<dbReference type="GO" id="GO:0009288">
    <property type="term" value="C:bacterial-type flagellum"/>
    <property type="evidence" value="ECO:0007669"/>
    <property type="project" value="UniProtKB-SubCell"/>
</dbReference>
<dbReference type="InterPro" id="IPR042187">
    <property type="entry name" value="Flagellin_C_sub2"/>
</dbReference>
<organism evidence="5 6">
    <name type="scientific">candidate division GN15 bacterium</name>
    <dbReference type="NCBI Taxonomy" id="2072418"/>
    <lineage>
        <taxon>Bacteria</taxon>
        <taxon>candidate division GN15</taxon>
    </lineage>
</organism>
<dbReference type="Proteomes" id="UP000250918">
    <property type="component" value="Unassembled WGS sequence"/>
</dbReference>
<feature type="domain" description="Flagellin C-terminal" evidence="4">
    <location>
        <begin position="128"/>
        <end position="212"/>
    </location>
</feature>
<comment type="similarity">
    <text evidence="2">Belongs to the bacterial flagellin family.</text>
</comment>
<dbReference type="GO" id="GO:0005198">
    <property type="term" value="F:structural molecule activity"/>
    <property type="evidence" value="ECO:0007669"/>
    <property type="project" value="InterPro"/>
</dbReference>
<name>A0A855X205_9BACT</name>
<evidence type="ECO:0000259" key="4">
    <source>
        <dbReference type="Pfam" id="PF00700"/>
    </source>
</evidence>
<gene>
    <name evidence="5" type="ORF">C3F09_12240</name>
</gene>
<keyword evidence="3" id="KW-0975">Bacterial flagellum</keyword>